<evidence type="ECO:0000256" key="1">
    <source>
        <dbReference type="ARBA" id="ARBA00004651"/>
    </source>
</evidence>
<feature type="transmembrane region" description="Helical" evidence="7">
    <location>
        <begin position="80"/>
        <end position="105"/>
    </location>
</feature>
<evidence type="ECO:0000256" key="6">
    <source>
        <dbReference type="ARBA" id="ARBA00023136"/>
    </source>
</evidence>
<keyword evidence="6 7" id="KW-0472">Membrane</keyword>
<keyword evidence="4 7" id="KW-0812">Transmembrane</keyword>
<feature type="transmembrane region" description="Helical" evidence="7">
    <location>
        <begin position="167"/>
        <end position="188"/>
    </location>
</feature>
<keyword evidence="2" id="KW-0813">Transport</keyword>
<evidence type="ECO:0000256" key="5">
    <source>
        <dbReference type="ARBA" id="ARBA00022989"/>
    </source>
</evidence>
<dbReference type="InterPro" id="IPR051393">
    <property type="entry name" value="ABC_transporter_permease"/>
</dbReference>
<proteinExistence type="predicted"/>
<evidence type="ECO:0000259" key="8">
    <source>
        <dbReference type="PROSITE" id="PS50928"/>
    </source>
</evidence>
<dbReference type="AlphaFoldDB" id="A0A4Q2K8V7"/>
<sequence length="305" mass="34103">MSKVRTFRKGKALDIFTSYLFVLPVILGILLFTLVPMMTSLYYSFTDYNPTLVNAKPAFVGIQNFADAFGKNWKAVGNSLFVTISYTIITVPLNLVLSFAIAMLLNQKLKGMRVFRTIYYIPVIIPAVASGLLWNDITKVNGGMFNVILTEFLKLPPYQFYNSAETVLPSLIFMSLFGMGGGMVLWIAQLKGIPESLYEAASLDGANFFVRTFRITLPMCTPMIFYNLIMGIIGGLQIFTQVLLLRNPNNSEALNFFVLHIYDNAMGNNMMGYASALSWILFVIIAAITAVTFKTSKWVYYGEVA</sequence>
<evidence type="ECO:0000256" key="4">
    <source>
        <dbReference type="ARBA" id="ARBA00022692"/>
    </source>
</evidence>
<dbReference type="OrthoDB" id="42615at2"/>
<dbReference type="SUPFAM" id="SSF160964">
    <property type="entry name" value="MalF N-terminal region-like"/>
    <property type="match status" value="1"/>
</dbReference>
<feature type="transmembrane region" description="Helical" evidence="7">
    <location>
        <begin position="117"/>
        <end position="134"/>
    </location>
</feature>
<protein>
    <submittedName>
        <fullName evidence="9">Sugar ABC transporter permease</fullName>
    </submittedName>
</protein>
<keyword evidence="10" id="KW-1185">Reference proteome</keyword>
<comment type="subcellular location">
    <subcellularLocation>
        <location evidence="1">Cell membrane</location>
        <topology evidence="1">Multi-pass membrane protein</topology>
    </subcellularLocation>
</comment>
<evidence type="ECO:0000313" key="9">
    <source>
        <dbReference type="EMBL" id="RXZ61025.1"/>
    </source>
</evidence>
<feature type="transmembrane region" description="Helical" evidence="7">
    <location>
        <begin position="12"/>
        <end position="35"/>
    </location>
</feature>
<name>A0A4Q2K8V7_9FIRM</name>
<reference evidence="9 10" key="1">
    <citation type="journal article" date="2019" name="Gut">
        <title>Antibiotics-induced monodominance of a novel gut bacterial order.</title>
        <authorList>
            <person name="Hildebrand F."/>
            <person name="Moitinho-Silva L."/>
            <person name="Blasche S."/>
            <person name="Jahn M.T."/>
            <person name="Gossmann T.I."/>
            <person name="Heuerta-Cepas J."/>
            <person name="Hercog R."/>
            <person name="Luetge M."/>
            <person name="Bahram M."/>
            <person name="Pryszlak A."/>
            <person name="Alves R.J."/>
            <person name="Waszak S.M."/>
            <person name="Zhu A."/>
            <person name="Ye L."/>
            <person name="Costea P.I."/>
            <person name="Aalvink S."/>
            <person name="Belzer C."/>
            <person name="Forslund S.K."/>
            <person name="Sunagawa S."/>
            <person name="Hentschel U."/>
            <person name="Merten C."/>
            <person name="Patil K.R."/>
            <person name="Benes V."/>
            <person name="Bork P."/>
        </authorList>
    </citation>
    <scope>NUCLEOTIDE SEQUENCE [LARGE SCALE GENOMIC DNA]</scope>
    <source>
        <strain evidence="9 10">HDS1380</strain>
    </source>
</reference>
<evidence type="ECO:0000256" key="3">
    <source>
        <dbReference type="ARBA" id="ARBA00022475"/>
    </source>
</evidence>
<dbReference type="InterPro" id="IPR035906">
    <property type="entry name" value="MetI-like_sf"/>
</dbReference>
<keyword evidence="3" id="KW-1003">Cell membrane</keyword>
<dbReference type="PROSITE" id="PS50928">
    <property type="entry name" value="ABC_TM1"/>
    <property type="match status" value="1"/>
</dbReference>
<comment type="caution">
    <text evidence="9">The sequence shown here is derived from an EMBL/GenBank/DDBJ whole genome shotgun (WGS) entry which is preliminary data.</text>
</comment>
<dbReference type="PANTHER" id="PTHR30193">
    <property type="entry name" value="ABC TRANSPORTER PERMEASE PROTEIN"/>
    <property type="match status" value="1"/>
</dbReference>
<evidence type="ECO:0000313" key="10">
    <source>
        <dbReference type="Proteomes" id="UP000291269"/>
    </source>
</evidence>
<dbReference type="GO" id="GO:0005886">
    <property type="term" value="C:plasma membrane"/>
    <property type="evidence" value="ECO:0007669"/>
    <property type="project" value="UniProtKB-SubCell"/>
</dbReference>
<dbReference type="Proteomes" id="UP000291269">
    <property type="component" value="Unassembled WGS sequence"/>
</dbReference>
<dbReference type="SUPFAM" id="SSF161098">
    <property type="entry name" value="MetI-like"/>
    <property type="match status" value="1"/>
</dbReference>
<feature type="transmembrane region" description="Helical" evidence="7">
    <location>
        <begin position="273"/>
        <end position="293"/>
    </location>
</feature>
<organism evidence="9 10">
    <name type="scientific">Candidatus Borkfalkia ceftriaxoniphila</name>
    <dbReference type="NCBI Taxonomy" id="2508949"/>
    <lineage>
        <taxon>Bacteria</taxon>
        <taxon>Bacillati</taxon>
        <taxon>Bacillota</taxon>
        <taxon>Clostridia</taxon>
        <taxon>Christensenellales</taxon>
        <taxon>Christensenellaceae</taxon>
        <taxon>Candidatus Borkfalkia</taxon>
    </lineage>
</organism>
<dbReference type="Gene3D" id="1.10.3720.10">
    <property type="entry name" value="MetI-like"/>
    <property type="match status" value="1"/>
</dbReference>
<dbReference type="RefSeq" id="WP_129223287.1">
    <property type="nucleotide sequence ID" value="NZ_SDOZ01000002.1"/>
</dbReference>
<evidence type="ECO:0000256" key="2">
    <source>
        <dbReference type="ARBA" id="ARBA00022448"/>
    </source>
</evidence>
<accession>A0A4Q2K8V7</accession>
<evidence type="ECO:0000256" key="7">
    <source>
        <dbReference type="SAM" id="Phobius"/>
    </source>
</evidence>
<dbReference type="GO" id="GO:0055085">
    <property type="term" value="P:transmembrane transport"/>
    <property type="evidence" value="ECO:0007669"/>
    <property type="project" value="InterPro"/>
</dbReference>
<feature type="transmembrane region" description="Helical" evidence="7">
    <location>
        <begin position="224"/>
        <end position="244"/>
    </location>
</feature>
<dbReference type="PANTHER" id="PTHR30193:SF1">
    <property type="entry name" value="ABC TRANSPORTER PERMEASE PROTEIN YESP-RELATED"/>
    <property type="match status" value="1"/>
</dbReference>
<feature type="domain" description="ABC transmembrane type-1" evidence="8">
    <location>
        <begin position="80"/>
        <end position="292"/>
    </location>
</feature>
<keyword evidence="5 7" id="KW-1133">Transmembrane helix</keyword>
<gene>
    <name evidence="9" type="ORF">ESZ91_01175</name>
</gene>
<dbReference type="CDD" id="cd06261">
    <property type="entry name" value="TM_PBP2"/>
    <property type="match status" value="1"/>
</dbReference>
<dbReference type="InterPro" id="IPR000515">
    <property type="entry name" value="MetI-like"/>
</dbReference>
<dbReference type="EMBL" id="SDOZ01000002">
    <property type="protein sequence ID" value="RXZ61025.1"/>
    <property type="molecule type" value="Genomic_DNA"/>
</dbReference>